<dbReference type="EMBL" id="LXQA010395744">
    <property type="protein sequence ID" value="MCI49087.1"/>
    <property type="molecule type" value="Genomic_DNA"/>
</dbReference>
<dbReference type="AlphaFoldDB" id="A0A392SKW4"/>
<accession>A0A392SKW4</accession>
<keyword evidence="2" id="KW-1185">Reference proteome</keyword>
<name>A0A392SKW4_9FABA</name>
<comment type="caution">
    <text evidence="1">The sequence shown here is derived from an EMBL/GenBank/DDBJ whole genome shotgun (WGS) entry which is preliminary data.</text>
</comment>
<evidence type="ECO:0000313" key="1">
    <source>
        <dbReference type="EMBL" id="MCI49087.1"/>
    </source>
</evidence>
<proteinExistence type="predicted"/>
<organism evidence="1 2">
    <name type="scientific">Trifolium medium</name>
    <dbReference type="NCBI Taxonomy" id="97028"/>
    <lineage>
        <taxon>Eukaryota</taxon>
        <taxon>Viridiplantae</taxon>
        <taxon>Streptophyta</taxon>
        <taxon>Embryophyta</taxon>
        <taxon>Tracheophyta</taxon>
        <taxon>Spermatophyta</taxon>
        <taxon>Magnoliopsida</taxon>
        <taxon>eudicotyledons</taxon>
        <taxon>Gunneridae</taxon>
        <taxon>Pentapetalae</taxon>
        <taxon>rosids</taxon>
        <taxon>fabids</taxon>
        <taxon>Fabales</taxon>
        <taxon>Fabaceae</taxon>
        <taxon>Papilionoideae</taxon>
        <taxon>50 kb inversion clade</taxon>
        <taxon>NPAAA clade</taxon>
        <taxon>Hologalegina</taxon>
        <taxon>IRL clade</taxon>
        <taxon>Trifolieae</taxon>
        <taxon>Trifolium</taxon>
    </lineage>
</organism>
<evidence type="ECO:0000313" key="2">
    <source>
        <dbReference type="Proteomes" id="UP000265520"/>
    </source>
</evidence>
<dbReference type="Proteomes" id="UP000265520">
    <property type="component" value="Unassembled WGS sequence"/>
</dbReference>
<feature type="non-terminal residue" evidence="1">
    <location>
        <position position="1"/>
    </location>
</feature>
<protein>
    <submittedName>
        <fullName evidence="1">Uncharacterized protein</fullName>
    </submittedName>
</protein>
<sequence length="58" mass="6340">ICCAISTSLMYLSPATTRTHKQYEHSSVEPTAGEELTAVVDDDPTAAVEDLMHIFETI</sequence>
<reference evidence="1 2" key="1">
    <citation type="journal article" date="2018" name="Front. Plant Sci.">
        <title>Red Clover (Trifolium pratense) and Zigzag Clover (T. medium) - A Picture of Genomic Similarities and Differences.</title>
        <authorList>
            <person name="Dluhosova J."/>
            <person name="Istvanek J."/>
            <person name="Nedelnik J."/>
            <person name="Repkova J."/>
        </authorList>
    </citation>
    <scope>NUCLEOTIDE SEQUENCE [LARGE SCALE GENOMIC DNA]</scope>
    <source>
        <strain evidence="2">cv. 10/8</strain>
        <tissue evidence="1">Leaf</tissue>
    </source>
</reference>